<dbReference type="GO" id="GO:0008696">
    <property type="term" value="F:4-amino-4-deoxychorismate lyase activity"/>
    <property type="evidence" value="ECO:0007669"/>
    <property type="project" value="UniProtKB-EC"/>
</dbReference>
<dbReference type="PANTHER" id="PTHR42743">
    <property type="entry name" value="AMINO-ACID AMINOTRANSFERASE"/>
    <property type="match status" value="1"/>
</dbReference>
<evidence type="ECO:0000256" key="10">
    <source>
        <dbReference type="ARBA" id="ARBA00080135"/>
    </source>
</evidence>
<comment type="cofactor">
    <cofactor evidence="1">
        <name>pyridoxal 5'-phosphate</name>
        <dbReference type="ChEBI" id="CHEBI:597326"/>
    </cofactor>
</comment>
<dbReference type="CDD" id="cd01558">
    <property type="entry name" value="D-AAT_like"/>
    <property type="match status" value="1"/>
</dbReference>
<dbReference type="GO" id="GO:0008652">
    <property type="term" value="P:amino acid biosynthetic process"/>
    <property type="evidence" value="ECO:0007669"/>
    <property type="project" value="UniProtKB-ARBA"/>
</dbReference>
<dbReference type="FunFam" id="3.20.10.10:FF:000002">
    <property type="entry name" value="D-alanine aminotransferase"/>
    <property type="match status" value="1"/>
</dbReference>
<dbReference type="InterPro" id="IPR043131">
    <property type="entry name" value="BCAT-like_N"/>
</dbReference>
<dbReference type="RefSeq" id="WP_086434044.1">
    <property type="nucleotide sequence ID" value="NZ_FXWH01000001.1"/>
</dbReference>
<evidence type="ECO:0000256" key="9">
    <source>
        <dbReference type="ARBA" id="ARBA00069174"/>
    </source>
</evidence>
<evidence type="ECO:0000256" key="2">
    <source>
        <dbReference type="ARBA" id="ARBA00009320"/>
    </source>
</evidence>
<dbReference type="AlphaFoldDB" id="A0A1Y6EMD1"/>
<protein>
    <recommendedName>
        <fullName evidence="9">Aminodeoxychorismate lyase</fullName>
        <ecNumber evidence="6">4.1.3.38</ecNumber>
    </recommendedName>
    <alternativeName>
        <fullName evidence="10">4-amino-4-deoxychorismate lyase</fullName>
    </alternativeName>
</protein>
<dbReference type="EMBL" id="FXWH01000001">
    <property type="protein sequence ID" value="SMQ63727.1"/>
    <property type="molecule type" value="Genomic_DNA"/>
</dbReference>
<dbReference type="SUPFAM" id="SSF56752">
    <property type="entry name" value="D-aminoacid aminotransferase-like PLP-dependent enzymes"/>
    <property type="match status" value="1"/>
</dbReference>
<evidence type="ECO:0000256" key="5">
    <source>
        <dbReference type="ARBA" id="ARBA00035633"/>
    </source>
</evidence>
<dbReference type="OrthoDB" id="21319at2"/>
<dbReference type="Pfam" id="PF01063">
    <property type="entry name" value="Aminotran_4"/>
    <property type="match status" value="1"/>
</dbReference>
<evidence type="ECO:0000256" key="3">
    <source>
        <dbReference type="ARBA" id="ARBA00022898"/>
    </source>
</evidence>
<dbReference type="GO" id="GO:0005829">
    <property type="term" value="C:cytosol"/>
    <property type="evidence" value="ECO:0007669"/>
    <property type="project" value="TreeGrafter"/>
</dbReference>
<keyword evidence="3" id="KW-0663">Pyridoxal phosphate</keyword>
<dbReference type="Proteomes" id="UP000194450">
    <property type="component" value="Unassembled WGS sequence"/>
</dbReference>
<dbReference type="Gene3D" id="3.30.470.10">
    <property type="match status" value="1"/>
</dbReference>
<dbReference type="InterPro" id="IPR036038">
    <property type="entry name" value="Aminotransferase-like"/>
</dbReference>
<evidence type="ECO:0000256" key="7">
    <source>
        <dbReference type="ARBA" id="ARBA00049529"/>
    </source>
</evidence>
<dbReference type="EC" id="4.1.3.38" evidence="6"/>
<sequence>MAETVYLNGDWLPAEAAKVSVFDRGFLFADGIYEVVTVYAGQLFLLDRHLQRLNRSLSALGIANRSDSEWQQLFEQAIQKNAIADGFIYLQVTRGADTKRSHLPATMLTPTVFISATHIQLPTELPEPVRVCVMDDIRWLRCDIKSISLLGNILLKQQAVAMGGMEPLLHRAGRVTEGASCNYFIVKNGRLITPPKDELILPGITRDWLVELARDNGIEVHEEAFDLDALYAADECFLTSSSREIQPVGWLDEHMVADGRPGAMTRQLADLFRANAPIAAAKQQAAG</sequence>
<dbReference type="InterPro" id="IPR043132">
    <property type="entry name" value="BCAT-like_C"/>
</dbReference>
<evidence type="ECO:0000313" key="12">
    <source>
        <dbReference type="Proteomes" id="UP000194450"/>
    </source>
</evidence>
<accession>A0A1Y6EMD1</accession>
<reference evidence="12" key="1">
    <citation type="submission" date="2017-04" db="EMBL/GenBank/DDBJ databases">
        <authorList>
            <person name="Varghese N."/>
            <person name="Submissions S."/>
        </authorList>
    </citation>
    <scope>NUCLEOTIDE SEQUENCE [LARGE SCALE GENOMIC DNA]</scope>
</reference>
<evidence type="ECO:0000256" key="4">
    <source>
        <dbReference type="ARBA" id="ARBA00022909"/>
    </source>
</evidence>
<evidence type="ECO:0000256" key="8">
    <source>
        <dbReference type="ARBA" id="ARBA00054027"/>
    </source>
</evidence>
<evidence type="ECO:0000313" key="11">
    <source>
        <dbReference type="EMBL" id="SMQ63727.1"/>
    </source>
</evidence>
<comment type="function">
    <text evidence="8">Involved in the biosynthesis of p-aminobenzoate (PABA), a precursor of tetrahydrofolate. Converts 4-amino-4-deoxychorismate into 4-aminobenzoate (PABA) and pyruvate.</text>
</comment>
<keyword evidence="12" id="KW-1185">Reference proteome</keyword>
<keyword evidence="4" id="KW-0289">Folate biosynthesis</keyword>
<dbReference type="PANTHER" id="PTHR42743:SF10">
    <property type="entry name" value="D-ALANINE AMINOTRANSFERASE"/>
    <property type="match status" value="1"/>
</dbReference>
<name>A0A1Y6EMD1_9GAMM</name>
<dbReference type="Gene3D" id="3.20.10.10">
    <property type="entry name" value="D-amino Acid Aminotransferase, subunit A, domain 2"/>
    <property type="match status" value="1"/>
</dbReference>
<organism evidence="11 12">
    <name type="scientific">Pseudidiomarina planktonica</name>
    <dbReference type="NCBI Taxonomy" id="1323738"/>
    <lineage>
        <taxon>Bacteria</taxon>
        <taxon>Pseudomonadati</taxon>
        <taxon>Pseudomonadota</taxon>
        <taxon>Gammaproteobacteria</taxon>
        <taxon>Alteromonadales</taxon>
        <taxon>Idiomarinaceae</taxon>
        <taxon>Pseudidiomarina</taxon>
    </lineage>
</organism>
<evidence type="ECO:0000256" key="6">
    <source>
        <dbReference type="ARBA" id="ARBA00035676"/>
    </source>
</evidence>
<dbReference type="InterPro" id="IPR001544">
    <property type="entry name" value="Aminotrans_IV"/>
</dbReference>
<comment type="catalytic activity">
    <reaction evidence="7">
        <text>4-amino-4-deoxychorismate = 4-aminobenzoate + pyruvate + H(+)</text>
        <dbReference type="Rhea" id="RHEA:16201"/>
        <dbReference type="ChEBI" id="CHEBI:15361"/>
        <dbReference type="ChEBI" id="CHEBI:15378"/>
        <dbReference type="ChEBI" id="CHEBI:17836"/>
        <dbReference type="ChEBI" id="CHEBI:58406"/>
        <dbReference type="EC" id="4.1.3.38"/>
    </reaction>
</comment>
<dbReference type="InterPro" id="IPR050571">
    <property type="entry name" value="Class-IV_PLP-Dep_Aminotrnsfr"/>
</dbReference>
<proteinExistence type="inferred from homology"/>
<dbReference type="GO" id="GO:0046656">
    <property type="term" value="P:folic acid biosynthetic process"/>
    <property type="evidence" value="ECO:0007669"/>
    <property type="project" value="UniProtKB-KW"/>
</dbReference>
<comment type="similarity">
    <text evidence="2">Belongs to the class-IV pyridoxal-phosphate-dependent aminotransferase family.</text>
</comment>
<comment type="pathway">
    <text evidence="5">Cofactor biosynthesis; tetrahydrofolate biosynthesis; 4-aminobenzoate from chorismate: step 2/2.</text>
</comment>
<gene>
    <name evidence="11" type="ORF">SAMN06297229_0902</name>
</gene>
<evidence type="ECO:0000256" key="1">
    <source>
        <dbReference type="ARBA" id="ARBA00001933"/>
    </source>
</evidence>